<feature type="compositionally biased region" description="Basic and acidic residues" evidence="1">
    <location>
        <begin position="458"/>
        <end position="471"/>
    </location>
</feature>
<reference evidence="3" key="2">
    <citation type="submission" date="2015-01" db="EMBL/GenBank/DDBJ databases">
        <title>Evolutionary Origins and Diversification of the Mycorrhizal Mutualists.</title>
        <authorList>
            <consortium name="DOE Joint Genome Institute"/>
            <consortium name="Mycorrhizal Genomics Consortium"/>
            <person name="Kohler A."/>
            <person name="Kuo A."/>
            <person name="Nagy L.G."/>
            <person name="Floudas D."/>
            <person name="Copeland A."/>
            <person name="Barry K.W."/>
            <person name="Cichocki N."/>
            <person name="Veneault-Fourrey C."/>
            <person name="LaButti K."/>
            <person name="Lindquist E.A."/>
            <person name="Lipzen A."/>
            <person name="Lundell T."/>
            <person name="Morin E."/>
            <person name="Murat C."/>
            <person name="Riley R."/>
            <person name="Ohm R."/>
            <person name="Sun H."/>
            <person name="Tunlid A."/>
            <person name="Henrissat B."/>
            <person name="Grigoriev I.V."/>
            <person name="Hibbett D.S."/>
            <person name="Martin F."/>
        </authorList>
    </citation>
    <scope>NUCLEOTIDE SEQUENCE [LARGE SCALE GENOMIC DNA]</scope>
    <source>
        <strain evidence="3">UH-Slu-Lm8-n1</strain>
    </source>
</reference>
<dbReference type="HOGENOM" id="CLU_016057_2_0_1"/>
<dbReference type="AlphaFoldDB" id="A0A0D0A4K7"/>
<name>A0A0D0A4K7_9AGAM</name>
<feature type="region of interest" description="Disordered" evidence="1">
    <location>
        <begin position="333"/>
        <end position="379"/>
    </location>
</feature>
<evidence type="ECO:0000313" key="3">
    <source>
        <dbReference type="Proteomes" id="UP000054485"/>
    </source>
</evidence>
<dbReference type="InParanoid" id="A0A0D0A4K7"/>
<organism evidence="2 3">
    <name type="scientific">Suillus luteus UH-Slu-Lm8-n1</name>
    <dbReference type="NCBI Taxonomy" id="930992"/>
    <lineage>
        <taxon>Eukaryota</taxon>
        <taxon>Fungi</taxon>
        <taxon>Dikarya</taxon>
        <taxon>Basidiomycota</taxon>
        <taxon>Agaricomycotina</taxon>
        <taxon>Agaricomycetes</taxon>
        <taxon>Agaricomycetidae</taxon>
        <taxon>Boletales</taxon>
        <taxon>Suillineae</taxon>
        <taxon>Suillaceae</taxon>
        <taxon>Suillus</taxon>
    </lineage>
</organism>
<accession>A0A0D0A4K7</accession>
<proteinExistence type="predicted"/>
<evidence type="ECO:0000313" key="2">
    <source>
        <dbReference type="EMBL" id="KIK36556.1"/>
    </source>
</evidence>
<dbReference type="Proteomes" id="UP000054485">
    <property type="component" value="Unassembled WGS sequence"/>
</dbReference>
<dbReference type="EMBL" id="KN835519">
    <property type="protein sequence ID" value="KIK36556.1"/>
    <property type="molecule type" value="Genomic_DNA"/>
</dbReference>
<reference evidence="2 3" key="1">
    <citation type="submission" date="2014-04" db="EMBL/GenBank/DDBJ databases">
        <authorList>
            <consortium name="DOE Joint Genome Institute"/>
            <person name="Kuo A."/>
            <person name="Ruytinx J."/>
            <person name="Rineau F."/>
            <person name="Colpaert J."/>
            <person name="Kohler A."/>
            <person name="Nagy L.G."/>
            <person name="Floudas D."/>
            <person name="Copeland A."/>
            <person name="Barry K.W."/>
            <person name="Cichocki N."/>
            <person name="Veneault-Fourrey C."/>
            <person name="LaButti K."/>
            <person name="Lindquist E.A."/>
            <person name="Lipzen A."/>
            <person name="Lundell T."/>
            <person name="Morin E."/>
            <person name="Murat C."/>
            <person name="Sun H."/>
            <person name="Tunlid A."/>
            <person name="Henrissat B."/>
            <person name="Grigoriev I.V."/>
            <person name="Hibbett D.S."/>
            <person name="Martin F."/>
            <person name="Nordberg H.P."/>
            <person name="Cantor M.N."/>
            <person name="Hua S.X."/>
        </authorList>
    </citation>
    <scope>NUCLEOTIDE SEQUENCE [LARGE SCALE GENOMIC DNA]</scope>
    <source>
        <strain evidence="2 3">UH-Slu-Lm8-n1</strain>
    </source>
</reference>
<dbReference type="OrthoDB" id="2634326at2759"/>
<evidence type="ECO:0000256" key="1">
    <source>
        <dbReference type="SAM" id="MobiDB-lite"/>
    </source>
</evidence>
<gene>
    <name evidence="2" type="ORF">CY34DRAFT_16308</name>
</gene>
<protein>
    <submittedName>
        <fullName evidence="2">Uncharacterized protein</fullName>
    </submittedName>
</protein>
<feature type="compositionally biased region" description="Basic and acidic residues" evidence="1">
    <location>
        <begin position="369"/>
        <end position="378"/>
    </location>
</feature>
<sequence length="656" mass="74835">MPNTLTMFKGDPTLHASWLQSYDALAVTVQDNLVITTPNMQFVPKFHHFEEENVRARANGRFGVVDCFQWPQAYDNIFCNSVCILRKEAYPFPHPLHWAWYTPEQKDFKTIPGNSFPVGTLASDKVEGLESLLKLVEKRVQDWRANREGKKDVIVNCVISLRHGILRLKKHPLTFRDLLIFITDAQRLFLEIHSFMDWVLIAQPRISSGYGTVIVNSEWIGAFTHDSDMCNKLHMAGVPVWFVRMMAYIPANMRIHKPVLITHADDIVILMYAEGNRIRPYDIIYRGQGGHQRQLHVRHLYGGTTFRNPDVTVPSSTSSCSFSIPSCSALAPSSQASVAGRAPQQSLRKHRRQPYAREARPTQPSQSGESRDKWKDPESPYLPPSLLHWDDALKTCNKDSSHVHMPYAIDRGYRFPEPTLLLGPKLPERLQGYITPGSPVLWRDFLGSGLTTQGTAPKGKDPQKKGPTAAEKRKAVMRDLFGDDVLETQGDLFAREGSVEFHGKQVLVASLANPPQRLAQRITWELFELGFRYELRDLDRFLARKHWADDLIGREQLLHSIFPGEAGLVMWSEQFPEDNYGMWNNTLIGVLPYLEKFRELICAWDDALPLLVAPLTPDSFTDTKCWEVMHSATAFYVQTFFRHFGRPPIVPHSIPL</sequence>
<keyword evidence="3" id="KW-1185">Reference proteome</keyword>
<feature type="region of interest" description="Disordered" evidence="1">
    <location>
        <begin position="451"/>
        <end position="471"/>
    </location>
</feature>